<keyword evidence="5" id="KW-0597">Phosphoprotein</keyword>
<organism evidence="13 14">
    <name type="scientific">Methylobacterium organophilum</name>
    <dbReference type="NCBI Taxonomy" id="410"/>
    <lineage>
        <taxon>Bacteria</taxon>
        <taxon>Pseudomonadati</taxon>
        <taxon>Pseudomonadota</taxon>
        <taxon>Alphaproteobacteria</taxon>
        <taxon>Hyphomicrobiales</taxon>
        <taxon>Methylobacteriaceae</taxon>
        <taxon>Methylobacterium</taxon>
    </lineage>
</organism>
<dbReference type="Gene3D" id="3.30.565.10">
    <property type="entry name" value="Histidine kinase-like ATPase, C-terminal domain"/>
    <property type="match status" value="1"/>
</dbReference>
<keyword evidence="10" id="KW-1133">Transmembrane helix</keyword>
<sequence>MMARIGLLGRIMLLLLGALSLLVLVTVTIDRWQIAHRPFPWDSGFPRVDQAAHIMTLLRDTDPSLRPAILRAVSGEALRAEIADQPPPEAALIREPRLEARLRRLTGDTDGRIAAFTSSALLRRGVDAADVGDQDRRRPIGSLSLATYRLADGRILVISAIVRHRSLMPWLLGLPVSLWVAILGVAVAGLVLVGARHELTPLRRLTEAVSRFDGRVPEPAIPPQGAPEIRHLARAVQAMQERIVGLMAERSLLIGAISHDLKTYLTRLRLRAEGVSEPERRERLVEDLDAMTALIDTSLGFARGTAIGVERSAVDLADLVAVEVAEQAAQGIAIRLIGEDVQDAVTVGDAVALRRVLANLIENAVKFRRSTVAVTVRRTGAVCAVVVEDDGPGIPEAERRAVFSPFYRVERSRSRTTGGTGLGLAIARQIAEAHGGTVAAEAGALGGARLVLTLPALA</sequence>
<evidence type="ECO:0000256" key="3">
    <source>
        <dbReference type="ARBA" id="ARBA00012438"/>
    </source>
</evidence>
<dbReference type="SUPFAM" id="SSF47384">
    <property type="entry name" value="Homodimeric domain of signal transducing histidine kinase"/>
    <property type="match status" value="1"/>
</dbReference>
<evidence type="ECO:0000256" key="9">
    <source>
        <dbReference type="ARBA" id="ARBA00022840"/>
    </source>
</evidence>
<gene>
    <name evidence="13" type="primary">sasA_8</name>
    <name evidence="13" type="ORF">LKMONMHP_2551</name>
</gene>
<dbReference type="RefSeq" id="WP_238311483.1">
    <property type="nucleotide sequence ID" value="NZ_BPQV01000006.1"/>
</dbReference>
<evidence type="ECO:0000256" key="10">
    <source>
        <dbReference type="SAM" id="Phobius"/>
    </source>
</evidence>
<dbReference type="PROSITE" id="PS50109">
    <property type="entry name" value="HIS_KIN"/>
    <property type="match status" value="1"/>
</dbReference>
<dbReference type="SMART" id="SM00304">
    <property type="entry name" value="HAMP"/>
    <property type="match status" value="1"/>
</dbReference>
<proteinExistence type="predicted"/>
<dbReference type="PANTHER" id="PTHR44936">
    <property type="entry name" value="SENSOR PROTEIN CREC"/>
    <property type="match status" value="1"/>
</dbReference>
<keyword evidence="8" id="KW-0418">Kinase</keyword>
<keyword evidence="10" id="KW-0812">Transmembrane</keyword>
<dbReference type="SUPFAM" id="SSF55874">
    <property type="entry name" value="ATPase domain of HSP90 chaperone/DNA topoisomerase II/histidine kinase"/>
    <property type="match status" value="1"/>
</dbReference>
<keyword evidence="6" id="KW-0808">Transferase</keyword>
<dbReference type="CDD" id="cd00075">
    <property type="entry name" value="HATPase"/>
    <property type="match status" value="1"/>
</dbReference>
<dbReference type="EMBL" id="BPQV01000006">
    <property type="protein sequence ID" value="GJE27690.1"/>
    <property type="molecule type" value="Genomic_DNA"/>
</dbReference>
<evidence type="ECO:0000259" key="11">
    <source>
        <dbReference type="PROSITE" id="PS50109"/>
    </source>
</evidence>
<reference evidence="13" key="1">
    <citation type="journal article" date="2021" name="Front. Microbiol.">
        <title>Comprehensive Comparative Genomics and Phenotyping of Methylobacterium Species.</title>
        <authorList>
            <person name="Alessa O."/>
            <person name="Ogura Y."/>
            <person name="Fujitani Y."/>
            <person name="Takami H."/>
            <person name="Hayashi T."/>
            <person name="Sahin N."/>
            <person name="Tani A."/>
        </authorList>
    </citation>
    <scope>NUCLEOTIDE SEQUENCE</scope>
    <source>
        <strain evidence="13">NBRC 15689</strain>
    </source>
</reference>
<comment type="subcellular location">
    <subcellularLocation>
        <location evidence="2">Cell membrane</location>
        <topology evidence="2">Multi-pass membrane protein</topology>
    </subcellularLocation>
</comment>
<dbReference type="InterPro" id="IPR005467">
    <property type="entry name" value="His_kinase_dom"/>
</dbReference>
<dbReference type="SMART" id="SM00387">
    <property type="entry name" value="HATPase_c"/>
    <property type="match status" value="1"/>
</dbReference>
<dbReference type="InterPro" id="IPR003661">
    <property type="entry name" value="HisK_dim/P_dom"/>
</dbReference>
<evidence type="ECO:0000256" key="5">
    <source>
        <dbReference type="ARBA" id="ARBA00022553"/>
    </source>
</evidence>
<feature type="domain" description="HAMP" evidence="12">
    <location>
        <begin position="196"/>
        <end position="248"/>
    </location>
</feature>
<feature type="domain" description="Histidine kinase" evidence="11">
    <location>
        <begin position="256"/>
        <end position="458"/>
    </location>
</feature>
<evidence type="ECO:0000256" key="8">
    <source>
        <dbReference type="ARBA" id="ARBA00022777"/>
    </source>
</evidence>
<comment type="catalytic activity">
    <reaction evidence="1">
        <text>ATP + protein L-histidine = ADP + protein N-phospho-L-histidine.</text>
        <dbReference type="EC" id="2.7.13.3"/>
    </reaction>
</comment>
<keyword evidence="10" id="KW-0472">Membrane</keyword>
<evidence type="ECO:0000313" key="14">
    <source>
        <dbReference type="Proteomes" id="UP001055156"/>
    </source>
</evidence>
<evidence type="ECO:0000256" key="7">
    <source>
        <dbReference type="ARBA" id="ARBA00022741"/>
    </source>
</evidence>
<evidence type="ECO:0000256" key="1">
    <source>
        <dbReference type="ARBA" id="ARBA00000085"/>
    </source>
</evidence>
<dbReference type="CDD" id="cd06225">
    <property type="entry name" value="HAMP"/>
    <property type="match status" value="1"/>
</dbReference>
<evidence type="ECO:0000259" key="12">
    <source>
        <dbReference type="PROSITE" id="PS50885"/>
    </source>
</evidence>
<dbReference type="CDD" id="cd00082">
    <property type="entry name" value="HisKA"/>
    <property type="match status" value="1"/>
</dbReference>
<dbReference type="InterPro" id="IPR004358">
    <property type="entry name" value="Sig_transdc_His_kin-like_C"/>
</dbReference>
<dbReference type="EC" id="2.7.13.3" evidence="3"/>
<keyword evidence="7" id="KW-0547">Nucleotide-binding</keyword>
<dbReference type="Pfam" id="PF00672">
    <property type="entry name" value="HAMP"/>
    <property type="match status" value="1"/>
</dbReference>
<keyword evidence="4" id="KW-1003">Cell membrane</keyword>
<dbReference type="InterPro" id="IPR003594">
    <property type="entry name" value="HATPase_dom"/>
</dbReference>
<dbReference type="InterPro" id="IPR003660">
    <property type="entry name" value="HAMP_dom"/>
</dbReference>
<dbReference type="InterPro" id="IPR036097">
    <property type="entry name" value="HisK_dim/P_sf"/>
</dbReference>
<reference evidence="13" key="2">
    <citation type="submission" date="2021-08" db="EMBL/GenBank/DDBJ databases">
        <authorList>
            <person name="Tani A."/>
            <person name="Ola A."/>
            <person name="Ogura Y."/>
            <person name="Katsura K."/>
            <person name="Hayashi T."/>
        </authorList>
    </citation>
    <scope>NUCLEOTIDE SEQUENCE</scope>
    <source>
        <strain evidence="13">NBRC 15689</strain>
    </source>
</reference>
<dbReference type="Gene3D" id="1.10.287.130">
    <property type="match status" value="1"/>
</dbReference>
<evidence type="ECO:0000313" key="13">
    <source>
        <dbReference type="EMBL" id="GJE27690.1"/>
    </source>
</evidence>
<dbReference type="InterPro" id="IPR050980">
    <property type="entry name" value="2C_sensor_his_kinase"/>
</dbReference>
<dbReference type="PRINTS" id="PR00344">
    <property type="entry name" value="BCTRLSENSOR"/>
</dbReference>
<dbReference type="PANTHER" id="PTHR44936:SF10">
    <property type="entry name" value="SENSOR PROTEIN RSTB"/>
    <property type="match status" value="1"/>
</dbReference>
<dbReference type="InterPro" id="IPR036890">
    <property type="entry name" value="HATPase_C_sf"/>
</dbReference>
<name>A0ABQ4T7N8_METOR</name>
<evidence type="ECO:0000256" key="4">
    <source>
        <dbReference type="ARBA" id="ARBA00022475"/>
    </source>
</evidence>
<evidence type="ECO:0000256" key="2">
    <source>
        <dbReference type="ARBA" id="ARBA00004651"/>
    </source>
</evidence>
<feature type="transmembrane region" description="Helical" evidence="10">
    <location>
        <begin position="170"/>
        <end position="195"/>
    </location>
</feature>
<dbReference type="PROSITE" id="PS50885">
    <property type="entry name" value="HAMP"/>
    <property type="match status" value="1"/>
</dbReference>
<protein>
    <recommendedName>
        <fullName evidence="3">histidine kinase</fullName>
        <ecNumber evidence="3">2.7.13.3</ecNumber>
    </recommendedName>
</protein>
<dbReference type="Pfam" id="PF02518">
    <property type="entry name" value="HATPase_c"/>
    <property type="match status" value="1"/>
</dbReference>
<dbReference type="Proteomes" id="UP001055156">
    <property type="component" value="Unassembled WGS sequence"/>
</dbReference>
<comment type="caution">
    <text evidence="13">The sequence shown here is derived from an EMBL/GenBank/DDBJ whole genome shotgun (WGS) entry which is preliminary data.</text>
</comment>
<evidence type="ECO:0000256" key="6">
    <source>
        <dbReference type="ARBA" id="ARBA00022679"/>
    </source>
</evidence>
<keyword evidence="9" id="KW-0067">ATP-binding</keyword>
<accession>A0ABQ4T7N8</accession>
<keyword evidence="14" id="KW-1185">Reference proteome</keyword>